<keyword evidence="3" id="KW-1185">Reference proteome</keyword>
<dbReference type="EMBL" id="SAEB01000006">
    <property type="protein sequence ID" value="RVD85511.1"/>
    <property type="molecule type" value="Genomic_DNA"/>
</dbReference>
<sequence length="168" mass="17333">MANLLGVLLPIYSQLLALQSQIQTASVKSSITTTAKVPTTTSAKITSSTSKIVSTSATTKASVLNVQSTVPASNVRFTTATSAKTTSTTAKAAFSDAASSSKAASSSTVIPSAQISSAVNVDSVLSSIASVISTSVLLRFPLLMHKTPRLHQLGRGHLPHQQMHRPSA</sequence>
<protein>
    <recommendedName>
        <fullName evidence="4">REJ domain-containing protein</fullName>
    </recommendedName>
</protein>
<feature type="signal peptide" evidence="1">
    <location>
        <begin position="1"/>
        <end position="17"/>
    </location>
</feature>
<proteinExistence type="predicted"/>
<name>A0A437A314_ARTFL</name>
<dbReference type="Proteomes" id="UP000283090">
    <property type="component" value="Unassembled WGS sequence"/>
</dbReference>
<evidence type="ECO:0000313" key="3">
    <source>
        <dbReference type="Proteomes" id="UP000283090"/>
    </source>
</evidence>
<evidence type="ECO:0008006" key="4">
    <source>
        <dbReference type="Google" id="ProtNLM"/>
    </source>
</evidence>
<dbReference type="VEuPathDB" id="FungiDB:DFL_003832"/>
<dbReference type="AlphaFoldDB" id="A0A437A314"/>
<accession>A0A437A314</accession>
<feature type="chain" id="PRO_5019412260" description="REJ domain-containing protein" evidence="1">
    <location>
        <begin position="18"/>
        <end position="168"/>
    </location>
</feature>
<keyword evidence="1" id="KW-0732">Signal</keyword>
<dbReference type="GeneID" id="93586143"/>
<organism evidence="2 3">
    <name type="scientific">Arthrobotrys flagrans</name>
    <name type="common">Nematode-trapping fungus</name>
    <name type="synonym">Trichothecium flagrans</name>
    <dbReference type="NCBI Taxonomy" id="97331"/>
    <lineage>
        <taxon>Eukaryota</taxon>
        <taxon>Fungi</taxon>
        <taxon>Dikarya</taxon>
        <taxon>Ascomycota</taxon>
        <taxon>Pezizomycotina</taxon>
        <taxon>Orbiliomycetes</taxon>
        <taxon>Orbiliales</taxon>
        <taxon>Orbiliaceae</taxon>
        <taxon>Arthrobotrys</taxon>
    </lineage>
</organism>
<reference evidence="2 3" key="1">
    <citation type="submission" date="2019-01" db="EMBL/GenBank/DDBJ databases">
        <title>Intercellular communication is required for trap formation in the nematode-trapping fungus Duddingtonia flagrans.</title>
        <authorList>
            <person name="Youssar L."/>
            <person name="Wernet V."/>
            <person name="Hensel N."/>
            <person name="Hildebrandt H.-G."/>
            <person name="Fischer R."/>
        </authorList>
    </citation>
    <scope>NUCLEOTIDE SEQUENCE [LARGE SCALE GENOMIC DNA]</scope>
    <source>
        <strain evidence="2 3">CBS H-5679</strain>
    </source>
</reference>
<evidence type="ECO:0000313" key="2">
    <source>
        <dbReference type="EMBL" id="RVD85511.1"/>
    </source>
</evidence>
<gene>
    <name evidence="2" type="ORF">DFL_003832</name>
</gene>
<dbReference type="RefSeq" id="XP_067491055.1">
    <property type="nucleotide sequence ID" value="XM_067632825.1"/>
</dbReference>
<evidence type="ECO:0000256" key="1">
    <source>
        <dbReference type="SAM" id="SignalP"/>
    </source>
</evidence>
<comment type="caution">
    <text evidence="2">The sequence shown here is derived from an EMBL/GenBank/DDBJ whole genome shotgun (WGS) entry which is preliminary data.</text>
</comment>